<accession>A0A1I6SCN6</accession>
<protein>
    <submittedName>
        <fullName evidence="3">Helix-turn-helix domain-containing protein</fullName>
    </submittedName>
</protein>
<dbReference type="Proteomes" id="UP000198852">
    <property type="component" value="Unassembled WGS sequence"/>
</dbReference>
<dbReference type="InterPro" id="IPR050807">
    <property type="entry name" value="TransReg_Diox_bact_type"/>
</dbReference>
<evidence type="ECO:0000313" key="4">
    <source>
        <dbReference type="Proteomes" id="UP000198852"/>
    </source>
</evidence>
<dbReference type="InterPro" id="IPR010982">
    <property type="entry name" value="Lambda_DNA-bd_dom_sf"/>
</dbReference>
<dbReference type="GO" id="GO:0005829">
    <property type="term" value="C:cytosol"/>
    <property type="evidence" value="ECO:0007669"/>
    <property type="project" value="TreeGrafter"/>
</dbReference>
<evidence type="ECO:0000256" key="1">
    <source>
        <dbReference type="ARBA" id="ARBA00023125"/>
    </source>
</evidence>
<organism evidence="3 4">
    <name type="scientific">Saccharopolyspora flava</name>
    <dbReference type="NCBI Taxonomy" id="95161"/>
    <lineage>
        <taxon>Bacteria</taxon>
        <taxon>Bacillati</taxon>
        <taxon>Actinomycetota</taxon>
        <taxon>Actinomycetes</taxon>
        <taxon>Pseudonocardiales</taxon>
        <taxon>Pseudonocardiaceae</taxon>
        <taxon>Saccharopolyspora</taxon>
    </lineage>
</organism>
<dbReference type="CDD" id="cd00093">
    <property type="entry name" value="HTH_XRE"/>
    <property type="match status" value="1"/>
</dbReference>
<dbReference type="EMBL" id="FOZX01000004">
    <property type="protein sequence ID" value="SFS74704.1"/>
    <property type="molecule type" value="Genomic_DNA"/>
</dbReference>
<proteinExistence type="predicted"/>
<dbReference type="STRING" id="95161.SAMN05660874_03097"/>
<gene>
    <name evidence="3" type="ORF">SAMN05660874_03097</name>
</gene>
<dbReference type="InterPro" id="IPR001387">
    <property type="entry name" value="Cro/C1-type_HTH"/>
</dbReference>
<dbReference type="RefSeq" id="WP_093418016.1">
    <property type="nucleotide sequence ID" value="NZ_FOZX01000004.1"/>
</dbReference>
<keyword evidence="1" id="KW-0238">DNA-binding</keyword>
<dbReference type="Pfam" id="PF01381">
    <property type="entry name" value="HTH_3"/>
    <property type="match status" value="1"/>
</dbReference>
<dbReference type="SMART" id="SM00530">
    <property type="entry name" value="HTH_XRE"/>
    <property type="match status" value="1"/>
</dbReference>
<dbReference type="GO" id="GO:0003700">
    <property type="term" value="F:DNA-binding transcription factor activity"/>
    <property type="evidence" value="ECO:0007669"/>
    <property type="project" value="TreeGrafter"/>
</dbReference>
<evidence type="ECO:0000259" key="2">
    <source>
        <dbReference type="PROSITE" id="PS50943"/>
    </source>
</evidence>
<name>A0A1I6SCN6_9PSEU</name>
<dbReference type="GO" id="GO:0003677">
    <property type="term" value="F:DNA binding"/>
    <property type="evidence" value="ECO:0007669"/>
    <property type="project" value="UniProtKB-KW"/>
</dbReference>
<reference evidence="4" key="1">
    <citation type="submission" date="2016-10" db="EMBL/GenBank/DDBJ databases">
        <authorList>
            <person name="Varghese N."/>
            <person name="Submissions S."/>
        </authorList>
    </citation>
    <scope>NUCLEOTIDE SEQUENCE [LARGE SCALE GENOMIC DNA]</scope>
    <source>
        <strain evidence="4">DSM 44771</strain>
    </source>
</reference>
<sequence length="106" mass="11388">MADVVDLQHKRKPAPEPLWREELGRTLRAAREDRGDRLVDIAERAGVSPQYLSEVERGRKEPSSEMIAAITGALGIELPDLLITIAGDVRSAAPIAPPAGPVLMAA</sequence>
<dbReference type="AlphaFoldDB" id="A0A1I6SCN6"/>
<dbReference type="PROSITE" id="PS50943">
    <property type="entry name" value="HTH_CROC1"/>
    <property type="match status" value="1"/>
</dbReference>
<dbReference type="PANTHER" id="PTHR46797:SF1">
    <property type="entry name" value="METHYLPHOSPHONATE SYNTHASE"/>
    <property type="match status" value="1"/>
</dbReference>
<dbReference type="PANTHER" id="PTHR46797">
    <property type="entry name" value="HTH-TYPE TRANSCRIPTIONAL REGULATOR"/>
    <property type="match status" value="1"/>
</dbReference>
<keyword evidence="4" id="KW-1185">Reference proteome</keyword>
<dbReference type="OrthoDB" id="3188736at2"/>
<dbReference type="Gene3D" id="1.10.260.40">
    <property type="entry name" value="lambda repressor-like DNA-binding domains"/>
    <property type="match status" value="1"/>
</dbReference>
<feature type="domain" description="HTH cro/C1-type" evidence="2">
    <location>
        <begin position="27"/>
        <end position="81"/>
    </location>
</feature>
<dbReference type="SUPFAM" id="SSF47413">
    <property type="entry name" value="lambda repressor-like DNA-binding domains"/>
    <property type="match status" value="1"/>
</dbReference>
<evidence type="ECO:0000313" key="3">
    <source>
        <dbReference type="EMBL" id="SFS74704.1"/>
    </source>
</evidence>